<keyword evidence="1" id="KW-0547">Nucleotide-binding</keyword>
<feature type="region of interest" description="Disordered" evidence="5">
    <location>
        <begin position="405"/>
        <end position="426"/>
    </location>
</feature>
<name>A0A3P1SBP3_9ACTO</name>
<dbReference type="CDD" id="cd17921">
    <property type="entry name" value="DEXHc_Ski2"/>
    <property type="match status" value="1"/>
</dbReference>
<dbReference type="SMART" id="SM00490">
    <property type="entry name" value="HELICc"/>
    <property type="match status" value="1"/>
</dbReference>
<evidence type="ECO:0000256" key="4">
    <source>
        <dbReference type="ARBA" id="ARBA00022840"/>
    </source>
</evidence>
<proteinExistence type="predicted"/>
<dbReference type="Pfam" id="PF12029">
    <property type="entry name" value="DUF3516"/>
    <property type="match status" value="1"/>
</dbReference>
<dbReference type="Gene3D" id="3.40.50.300">
    <property type="entry name" value="P-loop containing nucleotide triphosphate hydrolases"/>
    <property type="match status" value="2"/>
</dbReference>
<keyword evidence="9" id="KW-1185">Reference proteome</keyword>
<protein>
    <submittedName>
        <fullName evidence="8">DUF3516 domain-containing protein</fullName>
    </submittedName>
</protein>
<dbReference type="InterPro" id="IPR027417">
    <property type="entry name" value="P-loop_NTPase"/>
</dbReference>
<dbReference type="OrthoDB" id="3229913at2"/>
<dbReference type="InterPro" id="IPR021904">
    <property type="entry name" value="DUF3516"/>
</dbReference>
<dbReference type="PROSITE" id="PS51192">
    <property type="entry name" value="HELICASE_ATP_BIND_1"/>
    <property type="match status" value="1"/>
</dbReference>
<dbReference type="PROSITE" id="PS51194">
    <property type="entry name" value="HELICASE_CTER"/>
    <property type="match status" value="1"/>
</dbReference>
<reference evidence="8 9" key="1">
    <citation type="submission" date="2018-11" db="EMBL/GenBank/DDBJ databases">
        <title>Genomes From Bacteria Associated with the Canine Oral Cavity: a Test Case for Automated Genome-Based Taxonomic Assignment.</title>
        <authorList>
            <person name="Coil D.A."/>
            <person name="Jospin G."/>
            <person name="Darling A.E."/>
            <person name="Wallis C."/>
            <person name="Davis I.J."/>
            <person name="Harris S."/>
            <person name="Eisen J.A."/>
            <person name="Holcombe L.J."/>
            <person name="O'Flynn C."/>
        </authorList>
    </citation>
    <scope>NUCLEOTIDE SEQUENCE [LARGE SCALE GENOMIC DNA]</scope>
    <source>
        <strain evidence="8 9">OH770</strain>
    </source>
</reference>
<keyword evidence="3" id="KW-0347">Helicase</keyword>
<keyword evidence="4" id="KW-0067">ATP-binding</keyword>
<dbReference type="InterPro" id="IPR050699">
    <property type="entry name" value="RNA-DNA_Helicase"/>
</dbReference>
<evidence type="ECO:0000256" key="1">
    <source>
        <dbReference type="ARBA" id="ARBA00022741"/>
    </source>
</evidence>
<evidence type="ECO:0000313" key="8">
    <source>
        <dbReference type="EMBL" id="RRC94693.1"/>
    </source>
</evidence>
<dbReference type="SMART" id="SM00487">
    <property type="entry name" value="DEXDc"/>
    <property type="match status" value="1"/>
</dbReference>
<dbReference type="PANTHER" id="PTHR12131:SF1">
    <property type="entry name" value="ATP-DEPENDENT RNA HELICASE SUPV3L1, MITOCHONDRIAL-RELATED"/>
    <property type="match status" value="1"/>
</dbReference>
<feature type="domain" description="Helicase C-terminal" evidence="7">
    <location>
        <begin position="223"/>
        <end position="420"/>
    </location>
</feature>
<dbReference type="InterPro" id="IPR014001">
    <property type="entry name" value="Helicase_ATP-bd"/>
</dbReference>
<dbReference type="AlphaFoldDB" id="A0A3P1SBP3"/>
<evidence type="ECO:0000259" key="6">
    <source>
        <dbReference type="PROSITE" id="PS51192"/>
    </source>
</evidence>
<dbReference type="PANTHER" id="PTHR12131">
    <property type="entry name" value="ATP-DEPENDENT RNA AND DNA HELICASE"/>
    <property type="match status" value="1"/>
</dbReference>
<feature type="compositionally biased region" description="Basic residues" evidence="5">
    <location>
        <begin position="410"/>
        <end position="421"/>
    </location>
</feature>
<dbReference type="GO" id="GO:0003676">
    <property type="term" value="F:nucleic acid binding"/>
    <property type="evidence" value="ECO:0007669"/>
    <property type="project" value="InterPro"/>
</dbReference>
<sequence length="892" mass="98059">MTVTLNELLDDLEDNAQLGDVDALYAAFTSWAEATGRPLYPHQEESLVEILAGNHVIAATPTGSGKSMIALAAHFVSMAQGGRSYYTAPLKALVSEKFFDLVAHFGAENVGMVTGDVSLNADAPIICCTAEILANQSLREGAELDADMVIMDEFHFYGDPQRGWAWQTPLLELRKAQYVAMSATLGDTTRFERAWKERTGRDVTLIDDAERPVPLEFEYVIDTLTDTVPRLLKEGRWPIYIVHFAQKDAVDSAHAFDKAKLITDEQKKRIAQELSGVHFTKGFGASLRSLLVQGIGIHHAGMLPRYRRLVERLTQQGLLAIVSGTDTLGVGINVPIRTVLMTSLVKFDGAKMRHVSAREFHQIAGRAGRAGFDLVGFVRVLAPEHEVEDAKARARLSAAQLQAADERAAKRAKKKDAKKKKGPAEGQISWTKSTFERLVNAAPEALQSHFEMTHSMVLNVLAGADRRDPGEHLVHLATHNDDIIREVNPHLRRLGEIYASMRTAGVVEHVSSAQAQADGLPRLRLVADLPDDFALNQPLSPFALAALDLLDPESPSFALDAVSVIEAVLEDPRPLLFAQQRVARGEAVAAMKAQGMDYDDRMSALEEVVWPRPLAELLEGAFSVYVASNPWVGGLELSPKSVVREMVENAMTFSELVSRYDVGRSEGVILRYLTDAYRAMRQIIPDEMMTDEVRAIIDWLAALIRAVDSSLLDEWEALASGNYAASREDSGTSGGVEMAFGADENGVVAFSANRHAFRTAIRRAMFRRVELMSADDVPALAALDEASGWGEERWDHALERYWAEYDWIGIDQAARATALCPLNEAPTHADLVNAGVNEALADRLDPANYWLAEQRICDPQEDMDWRLTALVDLAASDGAEAVVLRLLSVGPR</sequence>
<gene>
    <name evidence="8" type="ORF">EII11_09025</name>
</gene>
<keyword evidence="2" id="KW-0378">Hydrolase</keyword>
<evidence type="ECO:0000313" key="9">
    <source>
        <dbReference type="Proteomes" id="UP000280444"/>
    </source>
</evidence>
<feature type="domain" description="Helicase ATP-binding" evidence="6">
    <location>
        <begin position="47"/>
        <end position="203"/>
    </location>
</feature>
<dbReference type="Pfam" id="PF00270">
    <property type="entry name" value="DEAD"/>
    <property type="match status" value="1"/>
</dbReference>
<dbReference type="GO" id="GO:0005524">
    <property type="term" value="F:ATP binding"/>
    <property type="evidence" value="ECO:0007669"/>
    <property type="project" value="UniProtKB-KW"/>
</dbReference>
<evidence type="ECO:0000259" key="7">
    <source>
        <dbReference type="PROSITE" id="PS51194"/>
    </source>
</evidence>
<dbReference type="InterPro" id="IPR001650">
    <property type="entry name" value="Helicase_C-like"/>
</dbReference>
<dbReference type="GO" id="GO:0016787">
    <property type="term" value="F:hydrolase activity"/>
    <property type="evidence" value="ECO:0007669"/>
    <property type="project" value="UniProtKB-KW"/>
</dbReference>
<accession>A0A3P1SBP3</accession>
<dbReference type="GO" id="GO:0004386">
    <property type="term" value="F:helicase activity"/>
    <property type="evidence" value="ECO:0007669"/>
    <property type="project" value="UniProtKB-KW"/>
</dbReference>
<evidence type="ECO:0000256" key="3">
    <source>
        <dbReference type="ARBA" id="ARBA00022806"/>
    </source>
</evidence>
<comment type="caution">
    <text evidence="8">The sequence shown here is derived from an EMBL/GenBank/DDBJ whole genome shotgun (WGS) entry which is preliminary data.</text>
</comment>
<dbReference type="EMBL" id="RQZF01000011">
    <property type="protein sequence ID" value="RRC94693.1"/>
    <property type="molecule type" value="Genomic_DNA"/>
</dbReference>
<dbReference type="RefSeq" id="WP_124871810.1">
    <property type="nucleotide sequence ID" value="NZ_RQZF01000011.1"/>
</dbReference>
<dbReference type="InterPro" id="IPR011545">
    <property type="entry name" value="DEAD/DEAH_box_helicase_dom"/>
</dbReference>
<evidence type="ECO:0000256" key="5">
    <source>
        <dbReference type="SAM" id="MobiDB-lite"/>
    </source>
</evidence>
<dbReference type="Proteomes" id="UP000280444">
    <property type="component" value="Unassembled WGS sequence"/>
</dbReference>
<evidence type="ECO:0000256" key="2">
    <source>
        <dbReference type="ARBA" id="ARBA00022801"/>
    </source>
</evidence>
<organism evidence="8 9">
    <name type="scientific">Schaalia canis</name>
    <dbReference type="NCBI Taxonomy" id="100469"/>
    <lineage>
        <taxon>Bacteria</taxon>
        <taxon>Bacillati</taxon>
        <taxon>Actinomycetota</taxon>
        <taxon>Actinomycetes</taxon>
        <taxon>Actinomycetales</taxon>
        <taxon>Actinomycetaceae</taxon>
        <taxon>Schaalia</taxon>
    </lineage>
</organism>
<dbReference type="SUPFAM" id="SSF52540">
    <property type="entry name" value="P-loop containing nucleoside triphosphate hydrolases"/>
    <property type="match status" value="1"/>
</dbReference>